<evidence type="ECO:0000256" key="6">
    <source>
        <dbReference type="ARBA" id="ARBA00022475"/>
    </source>
</evidence>
<dbReference type="GO" id="GO:0005886">
    <property type="term" value="C:plasma membrane"/>
    <property type="evidence" value="ECO:0007669"/>
    <property type="project" value="UniProtKB-SubCell"/>
</dbReference>
<evidence type="ECO:0000256" key="11">
    <source>
        <dbReference type="ARBA" id="ARBA00023034"/>
    </source>
</evidence>
<dbReference type="PANTHER" id="PTHR10791">
    <property type="entry name" value="RAG1-ACTIVATING PROTEIN 1"/>
    <property type="match status" value="1"/>
</dbReference>
<feature type="region of interest" description="Disordered" evidence="13">
    <location>
        <begin position="675"/>
        <end position="705"/>
    </location>
</feature>
<dbReference type="GO" id="GO:0051119">
    <property type="term" value="F:sugar transmembrane transporter activity"/>
    <property type="evidence" value="ECO:0007669"/>
    <property type="project" value="InterPro"/>
</dbReference>
<evidence type="ECO:0000256" key="3">
    <source>
        <dbReference type="ARBA" id="ARBA00007809"/>
    </source>
</evidence>
<keyword evidence="11" id="KW-0333">Golgi apparatus</keyword>
<evidence type="ECO:0000256" key="9">
    <source>
        <dbReference type="ARBA" id="ARBA00022737"/>
    </source>
</evidence>
<evidence type="ECO:0000256" key="13">
    <source>
        <dbReference type="SAM" id="MobiDB-lite"/>
    </source>
</evidence>
<feature type="compositionally biased region" description="Low complexity" evidence="13">
    <location>
        <begin position="682"/>
        <end position="693"/>
    </location>
</feature>
<sequence length="705" mass="78286">MSKPTFEELQVTAVSPESTLTKEALAVADALEENKAICFTGINEWGSPHTIISGEAQEGLNIITTLQMFVAPRMLRELELGVESPENCRTKWTVNSILRRYMFQAISNSIEYSSISAADFSVFPDYTECRPNISVETLVDSRLALSTNGEDRLAVVPDIAKLFPFDFASSLAVVPNVLPAENTIYDVSHVTQPLFRAYYGGCRVREVNTTGIFVEDSCNNTAHWELYELMIQAPDDLPVCSTDNICVRNFYNSLWEWVTQLDLDHKNRVKVLLNVFRNRFGDTVQISVLPGMVVVQMLLMGIISCYQVMSHKRSVLLTQIWAYRCQNGRMQLLYFAEVTYHLVSNSGVYYLGLATGTLTVESLSNLTLCFFAFSYSFVNMLKARSGEQQLARHFRLAWELIQLVMVSCIASALYSFRATSLSFIIDMNGELLRKTSDGGAALCKLRDSCVVFKHNMALALTVVSLGLDFVAAGVTMAAYDIRTALSRPTISTIRRSRSTLQFSFAPFFFYFVQSAIYTLYGYTTSNVVVGGTSLLGAVLGSYYVLVFYKYTKDRTQATRMLTSAMLVILLLAHQVMTRELEETQMITGIPANILSVFTAASPLLQVKSILRRKDASCLPFGMSTMNVVSGTIWATYGVMLGDPLVICPNFFALSMGVIQVSLILLYPGGKTGAESVAETKAKMSPPTTTTTKKASPKHKSEHLKD</sequence>
<comment type="similarity">
    <text evidence="3">Belongs to the SWEET sugar transporter family.</text>
</comment>
<comment type="subcellular location">
    <subcellularLocation>
        <location evidence="1">Cell membrane</location>
        <topology evidence="1">Multi-pass membrane protein</topology>
    </subcellularLocation>
    <subcellularLocation>
        <location evidence="2">Golgi apparatus membrane</location>
        <topology evidence="2">Multi-pass membrane protein</topology>
    </subcellularLocation>
</comment>
<keyword evidence="5" id="KW-0813">Transport</keyword>
<gene>
    <name evidence="14" type="ORF">BBP00_00005602</name>
</gene>
<organism evidence="14 15">
    <name type="scientific">Phytophthora kernoviae</name>
    <dbReference type="NCBI Taxonomy" id="325452"/>
    <lineage>
        <taxon>Eukaryota</taxon>
        <taxon>Sar</taxon>
        <taxon>Stramenopiles</taxon>
        <taxon>Oomycota</taxon>
        <taxon>Peronosporomycetes</taxon>
        <taxon>Peronosporales</taxon>
        <taxon>Peronosporaceae</taxon>
        <taxon>Phytophthora</taxon>
    </lineage>
</organism>
<evidence type="ECO:0000256" key="4">
    <source>
        <dbReference type="ARBA" id="ARBA00021741"/>
    </source>
</evidence>
<keyword evidence="8" id="KW-0812">Transmembrane</keyword>
<keyword evidence="10" id="KW-1133">Transmembrane helix</keyword>
<dbReference type="Gene3D" id="1.20.1280.290">
    <property type="match status" value="2"/>
</dbReference>
<dbReference type="FunFam" id="1.20.1280.290:FF:000004">
    <property type="entry name" value="Sugar transporter SWEET"/>
    <property type="match status" value="1"/>
</dbReference>
<dbReference type="Proteomes" id="UP000277300">
    <property type="component" value="Unassembled WGS sequence"/>
</dbReference>
<evidence type="ECO:0000256" key="10">
    <source>
        <dbReference type="ARBA" id="ARBA00022989"/>
    </source>
</evidence>
<feature type="compositionally biased region" description="Basic residues" evidence="13">
    <location>
        <begin position="694"/>
        <end position="705"/>
    </location>
</feature>
<evidence type="ECO:0000256" key="2">
    <source>
        <dbReference type="ARBA" id="ARBA00004653"/>
    </source>
</evidence>
<dbReference type="OrthoDB" id="409725at2759"/>
<evidence type="ECO:0000313" key="15">
    <source>
        <dbReference type="Proteomes" id="UP000277300"/>
    </source>
</evidence>
<keyword evidence="7" id="KW-0762">Sugar transport</keyword>
<dbReference type="InterPro" id="IPR047664">
    <property type="entry name" value="SWEET"/>
</dbReference>
<evidence type="ECO:0000256" key="7">
    <source>
        <dbReference type="ARBA" id="ARBA00022597"/>
    </source>
</evidence>
<dbReference type="InterPro" id="IPR004316">
    <property type="entry name" value="SWEET_rpt"/>
</dbReference>
<dbReference type="EMBL" id="MBDO02000168">
    <property type="protein sequence ID" value="RLN61122.1"/>
    <property type="molecule type" value="Genomic_DNA"/>
</dbReference>
<dbReference type="PANTHER" id="PTHR10791:SF30">
    <property type="entry name" value="SUGAR TRANSPORTER SWEET1"/>
    <property type="match status" value="1"/>
</dbReference>
<protein>
    <recommendedName>
        <fullName evidence="4">Sugar transporter SWEET1</fullName>
    </recommendedName>
</protein>
<evidence type="ECO:0000256" key="5">
    <source>
        <dbReference type="ARBA" id="ARBA00022448"/>
    </source>
</evidence>
<reference evidence="14 15" key="1">
    <citation type="submission" date="2018-07" db="EMBL/GenBank/DDBJ databases">
        <title>Genome sequencing of oomycete isolates from Chile give support for New Zealand origin for Phytophthora kernoviae and make available the first Nothophytophthora sp. genome.</title>
        <authorList>
            <person name="Studholme D.J."/>
            <person name="Sanfuentes E."/>
            <person name="Panda P."/>
            <person name="Hill R."/>
            <person name="Sambles C."/>
            <person name="Grant M."/>
            <person name="Williams N.M."/>
            <person name="Mcdougal R.L."/>
        </authorList>
    </citation>
    <scope>NUCLEOTIDE SEQUENCE [LARGE SCALE GENOMIC DNA]</scope>
    <source>
        <strain evidence="14">Chile6</strain>
    </source>
</reference>
<evidence type="ECO:0000256" key="1">
    <source>
        <dbReference type="ARBA" id="ARBA00004651"/>
    </source>
</evidence>
<comment type="caution">
    <text evidence="14">The sequence shown here is derived from an EMBL/GenBank/DDBJ whole genome shotgun (WGS) entry which is preliminary data.</text>
</comment>
<evidence type="ECO:0000313" key="14">
    <source>
        <dbReference type="EMBL" id="RLN61122.1"/>
    </source>
</evidence>
<keyword evidence="6" id="KW-1003">Cell membrane</keyword>
<name>A0A3F2RPY9_9STRA</name>
<dbReference type="Pfam" id="PF03083">
    <property type="entry name" value="MtN3_slv"/>
    <property type="match status" value="2"/>
</dbReference>
<dbReference type="AlphaFoldDB" id="A0A3F2RPY9"/>
<accession>A0A3F2RPY9</accession>
<keyword evidence="9" id="KW-0677">Repeat</keyword>
<dbReference type="GO" id="GO:0000139">
    <property type="term" value="C:Golgi membrane"/>
    <property type="evidence" value="ECO:0007669"/>
    <property type="project" value="UniProtKB-SubCell"/>
</dbReference>
<proteinExistence type="inferred from homology"/>
<evidence type="ECO:0000256" key="12">
    <source>
        <dbReference type="ARBA" id="ARBA00023136"/>
    </source>
</evidence>
<keyword evidence="12" id="KW-0472">Membrane</keyword>
<evidence type="ECO:0000256" key="8">
    <source>
        <dbReference type="ARBA" id="ARBA00022692"/>
    </source>
</evidence>